<reference evidence="9" key="1">
    <citation type="submission" date="2022-11" db="UniProtKB">
        <authorList>
            <consortium name="WormBaseParasite"/>
        </authorList>
    </citation>
    <scope>IDENTIFICATION</scope>
</reference>
<evidence type="ECO:0000256" key="5">
    <source>
        <dbReference type="SAM" id="MobiDB-lite"/>
    </source>
</evidence>
<dbReference type="CDD" id="cd10747">
    <property type="entry name" value="DnaJ_C"/>
    <property type="match status" value="1"/>
</dbReference>
<evidence type="ECO:0000256" key="6">
    <source>
        <dbReference type="SAM" id="SignalP"/>
    </source>
</evidence>
<accession>A0A915MGL8</accession>
<evidence type="ECO:0000313" key="9">
    <source>
        <dbReference type="WBParaSite" id="scaffold35860_cov272.g22806"/>
    </source>
</evidence>
<dbReference type="FunFam" id="2.60.260.20:FF:000013">
    <property type="entry name" value="DnaJ subfamily B member 11"/>
    <property type="match status" value="1"/>
</dbReference>
<sequence>MRIIFVFIFFFIIFVEDASTKDLLPRGVHPQLASFYSGEETFACLDGNKVTPFNQVNDDYCDCADGSDEPGTAACRNGKFYCKNYGYKPSLIPSSRVNDYICDCCDGSDEWDSGVECPNVCEALGSEARSEAKQRRATHEAGWRKREELAFEGKKMMEEKSKELEKQKVELSSLEQRRLELEEAKNVAEKLESDAKREVDEQFEEEKNRKLTEKAQNLLKEIDNDGSGKISNEELRLYSGLGQQQQLLSPENELKEESENGGGDNLELEEIKEFGEIESQIGQLQDDIKNSEQFLNQEYGTDYAWAPLKGHCAELTTTQYTYKICLFDRTVQKDRNGHNEVLGDQKKRDIYDKHGEEGVKKMDDGGGGFGGHDPFSSFFGDFFGHGSHEHDEETPRGADVIFDLYVTLEEVYKGKFVEVKRKKSVYKQTSGTRECNCRHEMRTQQLGAGRFQMFQVRVCDQCPNVKLERQNKILEVEIEVGVDNGQEVRFIGEGEPHIEGDPGDLVVKLRVQPHARFERKGMDLYTNVTVSLQQALSGFELDIVHLDGHKVHITRDKITWPGARIRKKDEGMPSLTNNKQRGILYVTFDVEFPRGEFNAEQKKQLAELLAQDKFEPK</sequence>
<feature type="coiled-coil region" evidence="4">
    <location>
        <begin position="154"/>
        <end position="221"/>
    </location>
</feature>
<evidence type="ECO:0000313" key="8">
    <source>
        <dbReference type="Proteomes" id="UP000887561"/>
    </source>
</evidence>
<dbReference type="Proteomes" id="UP000887561">
    <property type="component" value="Unplaced"/>
</dbReference>
<dbReference type="InterPro" id="IPR008971">
    <property type="entry name" value="HSP40/DnaJ_pept-bd"/>
</dbReference>
<dbReference type="InterPro" id="IPR002172">
    <property type="entry name" value="LDrepeatLR_classA_rpt"/>
</dbReference>
<dbReference type="WBParaSite" id="scaffold35860_cov272.g22806">
    <property type="protein sequence ID" value="scaffold35860_cov272.g22806"/>
    <property type="gene ID" value="scaffold35860_cov272.g22806"/>
</dbReference>
<dbReference type="GO" id="GO:0051082">
    <property type="term" value="F:unfolded protein binding"/>
    <property type="evidence" value="ECO:0007669"/>
    <property type="project" value="InterPro"/>
</dbReference>
<dbReference type="InterPro" id="IPR028146">
    <property type="entry name" value="PRKCSH_N"/>
</dbReference>
<protein>
    <recommendedName>
        <fullName evidence="2">DnaJ homolog dnj-20</fullName>
    </recommendedName>
    <alternativeName>
        <fullName evidence="3">DnaJ domain protein 20</fullName>
    </alternativeName>
</protein>
<evidence type="ECO:0000256" key="2">
    <source>
        <dbReference type="ARBA" id="ARBA00069674"/>
    </source>
</evidence>
<evidence type="ECO:0000256" key="3">
    <source>
        <dbReference type="ARBA" id="ARBA00077014"/>
    </source>
</evidence>
<organism evidence="8 9">
    <name type="scientific">Meloidogyne javanica</name>
    <name type="common">Root-knot nematode worm</name>
    <dbReference type="NCBI Taxonomy" id="6303"/>
    <lineage>
        <taxon>Eukaryota</taxon>
        <taxon>Metazoa</taxon>
        <taxon>Ecdysozoa</taxon>
        <taxon>Nematoda</taxon>
        <taxon>Chromadorea</taxon>
        <taxon>Rhabditida</taxon>
        <taxon>Tylenchina</taxon>
        <taxon>Tylenchomorpha</taxon>
        <taxon>Tylenchoidea</taxon>
        <taxon>Meloidogynidae</taxon>
        <taxon>Meloidogyninae</taxon>
        <taxon>Meloidogyne</taxon>
        <taxon>Meloidogyne incognita group</taxon>
    </lineage>
</organism>
<dbReference type="Gene3D" id="4.10.400.10">
    <property type="entry name" value="Low-density Lipoprotein Receptor"/>
    <property type="match status" value="1"/>
</dbReference>
<dbReference type="GO" id="GO:0005783">
    <property type="term" value="C:endoplasmic reticulum"/>
    <property type="evidence" value="ECO:0007669"/>
    <property type="project" value="TreeGrafter"/>
</dbReference>
<dbReference type="PANTHER" id="PTHR44298:SF1">
    <property type="entry name" value="DNAJ HOMOLOG SUBFAMILY B MEMBER 11"/>
    <property type="match status" value="1"/>
</dbReference>
<feature type="chain" id="PRO_5037334125" description="DnaJ homolog dnj-20" evidence="6">
    <location>
        <begin position="21"/>
        <end position="617"/>
    </location>
</feature>
<evidence type="ECO:0000256" key="4">
    <source>
        <dbReference type="SAM" id="Coils"/>
    </source>
</evidence>
<dbReference type="PROSITE" id="PS50222">
    <property type="entry name" value="EF_HAND_2"/>
    <property type="match status" value="1"/>
</dbReference>
<dbReference type="InterPro" id="IPR051736">
    <property type="entry name" value="DnaJ-B11-like"/>
</dbReference>
<feature type="signal peptide" evidence="6">
    <location>
        <begin position="1"/>
        <end position="20"/>
    </location>
</feature>
<dbReference type="InterPro" id="IPR002048">
    <property type="entry name" value="EF_hand_dom"/>
</dbReference>
<keyword evidence="4" id="KW-0175">Coiled coil</keyword>
<dbReference type="PANTHER" id="PTHR44298">
    <property type="entry name" value="DNAJ HOMOLOG SUBFAMILY B MEMBER 11"/>
    <property type="match status" value="1"/>
</dbReference>
<dbReference type="Pfam" id="PF12999">
    <property type="entry name" value="PRKCSH-like"/>
    <property type="match status" value="1"/>
</dbReference>
<evidence type="ECO:0000259" key="7">
    <source>
        <dbReference type="PROSITE" id="PS50222"/>
    </source>
</evidence>
<dbReference type="Pfam" id="PF01556">
    <property type="entry name" value="DnaJ_C"/>
    <property type="match status" value="1"/>
</dbReference>
<evidence type="ECO:0000256" key="1">
    <source>
        <dbReference type="ARBA" id="ARBA00023157"/>
    </source>
</evidence>
<keyword evidence="1" id="KW-1015">Disulfide bond</keyword>
<dbReference type="GO" id="GO:0005509">
    <property type="term" value="F:calcium ion binding"/>
    <property type="evidence" value="ECO:0007669"/>
    <property type="project" value="InterPro"/>
</dbReference>
<dbReference type="InterPro" id="IPR036055">
    <property type="entry name" value="LDL_receptor-like_sf"/>
</dbReference>
<dbReference type="GO" id="GO:0006457">
    <property type="term" value="P:protein folding"/>
    <property type="evidence" value="ECO:0007669"/>
    <property type="project" value="InterPro"/>
</dbReference>
<dbReference type="SUPFAM" id="SSF46565">
    <property type="entry name" value="Chaperone J-domain"/>
    <property type="match status" value="1"/>
</dbReference>
<keyword evidence="8" id="KW-1185">Reference proteome</keyword>
<dbReference type="InterPro" id="IPR036869">
    <property type="entry name" value="J_dom_sf"/>
</dbReference>
<feature type="domain" description="EF-hand" evidence="7">
    <location>
        <begin position="210"/>
        <end position="245"/>
    </location>
</feature>
<dbReference type="PROSITE" id="PS00018">
    <property type="entry name" value="EF_HAND_1"/>
    <property type="match status" value="1"/>
</dbReference>
<dbReference type="AlphaFoldDB" id="A0A915MGL8"/>
<dbReference type="InterPro" id="IPR018247">
    <property type="entry name" value="EF_Hand_1_Ca_BS"/>
</dbReference>
<proteinExistence type="predicted"/>
<dbReference type="CDD" id="cd00112">
    <property type="entry name" value="LDLa"/>
    <property type="match status" value="1"/>
</dbReference>
<keyword evidence="6" id="KW-0732">Signal</keyword>
<feature type="region of interest" description="Disordered" evidence="5">
    <location>
        <begin position="246"/>
        <end position="265"/>
    </location>
</feature>
<dbReference type="InterPro" id="IPR002939">
    <property type="entry name" value="DnaJ_C"/>
</dbReference>
<dbReference type="SUPFAM" id="SSF49493">
    <property type="entry name" value="HSP40/DnaJ peptide-binding domain"/>
    <property type="match status" value="2"/>
</dbReference>
<dbReference type="GO" id="GO:0051787">
    <property type="term" value="F:misfolded protein binding"/>
    <property type="evidence" value="ECO:0007669"/>
    <property type="project" value="TreeGrafter"/>
</dbReference>
<dbReference type="Gene3D" id="2.60.260.20">
    <property type="entry name" value="Urease metallochaperone UreE, N-terminal domain"/>
    <property type="match status" value="2"/>
</dbReference>
<name>A0A915MGL8_MELJA</name>